<protein>
    <submittedName>
        <fullName evidence="1">Type VI secretion system baseplate subunit TssG</fullName>
    </submittedName>
</protein>
<dbReference type="AlphaFoldDB" id="A0A2N7VTF1"/>
<evidence type="ECO:0000313" key="1">
    <source>
        <dbReference type="EMBL" id="PMS20436.1"/>
    </source>
</evidence>
<dbReference type="NCBIfam" id="TIGR03347">
    <property type="entry name" value="VI_chp_1"/>
    <property type="match status" value="1"/>
</dbReference>
<gene>
    <name evidence="1" type="ORF">C0Z18_10885</name>
</gene>
<dbReference type="Pfam" id="PF06996">
    <property type="entry name" value="T6SS_TssG"/>
    <property type="match status" value="1"/>
</dbReference>
<dbReference type="InterPro" id="IPR010732">
    <property type="entry name" value="T6SS_TssG-like"/>
</dbReference>
<accession>A0A2N7VTF1</accession>
<keyword evidence="2" id="KW-1185">Reference proteome</keyword>
<name>A0A2N7VTF1_9BURK</name>
<organism evidence="1 2">
    <name type="scientific">Trinickia dabaoshanensis</name>
    <dbReference type="NCBI Taxonomy" id="564714"/>
    <lineage>
        <taxon>Bacteria</taxon>
        <taxon>Pseudomonadati</taxon>
        <taxon>Pseudomonadota</taxon>
        <taxon>Betaproteobacteria</taxon>
        <taxon>Burkholderiales</taxon>
        <taxon>Burkholderiaceae</taxon>
        <taxon>Trinickia</taxon>
    </lineage>
</organism>
<proteinExistence type="predicted"/>
<dbReference type="PANTHER" id="PTHR35564">
    <property type="match status" value="1"/>
</dbReference>
<dbReference type="EMBL" id="PNYA01000008">
    <property type="protein sequence ID" value="PMS20436.1"/>
    <property type="molecule type" value="Genomic_DNA"/>
</dbReference>
<dbReference type="Proteomes" id="UP000235616">
    <property type="component" value="Unassembled WGS sequence"/>
</dbReference>
<reference evidence="1 2" key="1">
    <citation type="submission" date="2018-01" db="EMBL/GenBank/DDBJ databases">
        <title>Whole genome analyses suggest that Burkholderia sensu lato contains two further novel genera in the rhizoxinica-symbiotica group Mycetohabitans gen. nov., and Trinickia gen. nov.: implications for the evolution of diazotrophy and nodulation in the Burkholderiaceae.</title>
        <authorList>
            <person name="Estrada-de los Santos P."/>
            <person name="Palmer M."/>
            <person name="Chavez-Ramirez B."/>
            <person name="Beukes C."/>
            <person name="Steenkamp E.T."/>
            <person name="Hirsch A.M."/>
            <person name="Manyaka P."/>
            <person name="Maluk M."/>
            <person name="Lafos M."/>
            <person name="Crook M."/>
            <person name="Gross E."/>
            <person name="Simon M.F."/>
            <person name="Bueno dos Reis Junior F."/>
            <person name="Poole P.S."/>
            <person name="Venter S.N."/>
            <person name="James E.K."/>
        </authorList>
    </citation>
    <scope>NUCLEOTIDE SEQUENCE [LARGE SCALE GENOMIC DNA]</scope>
    <source>
        <strain evidence="1 2">GIMN1.004</strain>
    </source>
</reference>
<comment type="caution">
    <text evidence="1">The sequence shown here is derived from an EMBL/GenBank/DDBJ whole genome shotgun (WGS) entry which is preliminary data.</text>
</comment>
<dbReference type="PANTHER" id="PTHR35564:SF4">
    <property type="entry name" value="CYTOPLASMIC PROTEIN"/>
    <property type="match status" value="1"/>
</dbReference>
<evidence type="ECO:0000313" key="2">
    <source>
        <dbReference type="Proteomes" id="UP000235616"/>
    </source>
</evidence>
<sequence>MRARAGNGDPVSGEGGAMRDPLMLAEQLGRCAGQFQACQVLRLIECAHPEHARLGREGKAAHEPVRLGHDPHLRFGSAQVTSYEPAEGGGRARLALDFGLLGPDGPMPLYLTEHARARSLHRQDRTFERFLDVFQHRMSSLMYRAWADGQPVVGLDRAGGDRFAAYVSSVCGLGQVGPDADADANADASVHRDARLGAAGLLGDRRRHACGLAALLVDEFGVAVRIEPFIGQWLSLPDTAGVRLGARNRGTLGAGYVLGRRVWDRQYKFRIVAGPLDARQYERLQPGTPRLRRMAQWVRVYAGPMLEFEFELRLAPDAAPAMRLGAGSRLGRHTWLGSARAGAARGALRVRGERALFGLQIEERTS</sequence>